<evidence type="ECO:0000256" key="1">
    <source>
        <dbReference type="SAM" id="MobiDB-lite"/>
    </source>
</evidence>
<feature type="region of interest" description="Disordered" evidence="1">
    <location>
        <begin position="316"/>
        <end position="353"/>
    </location>
</feature>
<keyword evidence="2" id="KW-0812">Transmembrane</keyword>
<feature type="region of interest" description="Disordered" evidence="1">
    <location>
        <begin position="379"/>
        <end position="399"/>
    </location>
</feature>
<evidence type="ECO:0000313" key="5">
    <source>
        <dbReference type="Proteomes" id="UP000507470"/>
    </source>
</evidence>
<gene>
    <name evidence="4" type="ORF">MCOR_38075</name>
</gene>
<name>A0A6J8D859_MYTCO</name>
<feature type="signal peptide" evidence="3">
    <location>
        <begin position="1"/>
        <end position="24"/>
    </location>
</feature>
<feature type="region of interest" description="Disordered" evidence="1">
    <location>
        <begin position="199"/>
        <end position="227"/>
    </location>
</feature>
<reference evidence="4 5" key="1">
    <citation type="submission" date="2020-06" db="EMBL/GenBank/DDBJ databases">
        <authorList>
            <person name="Li R."/>
            <person name="Bekaert M."/>
        </authorList>
    </citation>
    <scope>NUCLEOTIDE SEQUENCE [LARGE SCALE GENOMIC DNA]</scope>
    <source>
        <strain evidence="5">wild</strain>
    </source>
</reference>
<dbReference type="OrthoDB" id="6196880at2759"/>
<sequence length="399" mass="44452">MAVLISFGFVILIFVITNISDTDAGNNTTNCNGNKKENEIMFFSAGFMTASLVFSIGCFVSKRSTPPSNKNIDDTTISDQGEQVFATAPDNVYVNEGSCESNRKSYGYCNIEKNPENCSQSSKSKMRFNQRESYDMVDHNRAKLHLANDEEDSNPYNHVTVDMEVTEYDNACFLKPRTEVMDPTYSHLSEVNLQIESPNVTKQKGDGESTNMKNDETDNEIKEGNRLNRKNFGYSFVQKKKGIPNEDSAETNNGSETFEISCDDDEKSFKIRSENKKHSTAEKSTETKSGKSSLEVLFDQSNGSFLFISKCKESKERSSEHVSPETNSGKLAFPNGRDETSSNNDSESETDLLPPGMAINILYEDVPITKGNVVIGAVEESSDQELESAHENSEEDYSI</sequence>
<feature type="compositionally biased region" description="Basic and acidic residues" evidence="1">
    <location>
        <begin position="203"/>
        <end position="226"/>
    </location>
</feature>
<feature type="transmembrane region" description="Helical" evidence="2">
    <location>
        <begin position="40"/>
        <end position="60"/>
    </location>
</feature>
<proteinExistence type="predicted"/>
<dbReference type="AlphaFoldDB" id="A0A6J8D859"/>
<organism evidence="4 5">
    <name type="scientific">Mytilus coruscus</name>
    <name type="common">Sea mussel</name>
    <dbReference type="NCBI Taxonomy" id="42192"/>
    <lineage>
        <taxon>Eukaryota</taxon>
        <taxon>Metazoa</taxon>
        <taxon>Spiralia</taxon>
        <taxon>Lophotrochozoa</taxon>
        <taxon>Mollusca</taxon>
        <taxon>Bivalvia</taxon>
        <taxon>Autobranchia</taxon>
        <taxon>Pteriomorphia</taxon>
        <taxon>Mytilida</taxon>
        <taxon>Mytiloidea</taxon>
        <taxon>Mytilidae</taxon>
        <taxon>Mytilinae</taxon>
        <taxon>Mytilus</taxon>
    </lineage>
</organism>
<accession>A0A6J8D859</accession>
<evidence type="ECO:0000256" key="3">
    <source>
        <dbReference type="SAM" id="SignalP"/>
    </source>
</evidence>
<keyword evidence="2" id="KW-0472">Membrane</keyword>
<dbReference type="EMBL" id="CACVKT020006931">
    <property type="protein sequence ID" value="CAC5404265.1"/>
    <property type="molecule type" value="Genomic_DNA"/>
</dbReference>
<keyword evidence="5" id="KW-1185">Reference proteome</keyword>
<evidence type="ECO:0000313" key="4">
    <source>
        <dbReference type="EMBL" id="CAC5404265.1"/>
    </source>
</evidence>
<feature type="chain" id="PRO_5026783862" evidence="3">
    <location>
        <begin position="25"/>
        <end position="399"/>
    </location>
</feature>
<protein>
    <submittedName>
        <fullName evidence="4">Uncharacterized protein</fullName>
    </submittedName>
</protein>
<evidence type="ECO:0000256" key="2">
    <source>
        <dbReference type="SAM" id="Phobius"/>
    </source>
</evidence>
<keyword evidence="2" id="KW-1133">Transmembrane helix</keyword>
<keyword evidence="3" id="KW-0732">Signal</keyword>
<dbReference type="Proteomes" id="UP000507470">
    <property type="component" value="Unassembled WGS sequence"/>
</dbReference>